<gene>
    <name evidence="4" type="ORF">DRJ26_04810</name>
</gene>
<dbReference type="AlphaFoldDB" id="A0A497EZA9"/>
<keyword evidence="1" id="KW-0175">Coiled coil</keyword>
<comment type="caution">
    <text evidence="4">The sequence shown here is derived from an EMBL/GenBank/DDBJ whole genome shotgun (WGS) entry which is preliminary data.</text>
</comment>
<accession>A0A497EZA9</accession>
<feature type="non-terminal residue" evidence="4">
    <location>
        <position position="1"/>
    </location>
</feature>
<evidence type="ECO:0000313" key="4">
    <source>
        <dbReference type="EMBL" id="RLE52382.1"/>
    </source>
</evidence>
<feature type="coiled-coil region" evidence="1">
    <location>
        <begin position="215"/>
        <end position="261"/>
    </location>
</feature>
<feature type="transmembrane region" description="Helical" evidence="3">
    <location>
        <begin position="79"/>
        <end position="102"/>
    </location>
</feature>
<evidence type="ECO:0000256" key="1">
    <source>
        <dbReference type="SAM" id="Coils"/>
    </source>
</evidence>
<name>A0A497EZA9_9CREN</name>
<proteinExistence type="predicted"/>
<protein>
    <submittedName>
        <fullName evidence="4">Uncharacterized protein</fullName>
    </submittedName>
</protein>
<dbReference type="Proteomes" id="UP000269499">
    <property type="component" value="Unassembled WGS sequence"/>
</dbReference>
<evidence type="ECO:0000256" key="3">
    <source>
        <dbReference type="SAM" id="Phobius"/>
    </source>
</evidence>
<keyword evidence="3" id="KW-1133">Transmembrane helix</keyword>
<keyword evidence="3" id="KW-0472">Membrane</keyword>
<keyword evidence="3" id="KW-0812">Transmembrane</keyword>
<reference evidence="4 5" key="1">
    <citation type="submission" date="2018-06" db="EMBL/GenBank/DDBJ databases">
        <title>Extensive metabolic versatility and redundancy in microbially diverse, dynamic hydrothermal sediments.</title>
        <authorList>
            <person name="Dombrowski N."/>
            <person name="Teske A."/>
            <person name="Baker B.J."/>
        </authorList>
    </citation>
    <scope>NUCLEOTIDE SEQUENCE [LARGE SCALE GENOMIC DNA]</scope>
    <source>
        <strain evidence="4">B20_G2</strain>
    </source>
</reference>
<evidence type="ECO:0000313" key="5">
    <source>
        <dbReference type="Proteomes" id="UP000269499"/>
    </source>
</evidence>
<dbReference type="EMBL" id="QMRA01000120">
    <property type="protein sequence ID" value="RLE52382.1"/>
    <property type="molecule type" value="Genomic_DNA"/>
</dbReference>
<feature type="region of interest" description="Disordered" evidence="2">
    <location>
        <begin position="16"/>
        <end position="39"/>
    </location>
</feature>
<organism evidence="4 5">
    <name type="scientific">Thermoproteota archaeon</name>
    <dbReference type="NCBI Taxonomy" id="2056631"/>
    <lineage>
        <taxon>Archaea</taxon>
        <taxon>Thermoproteota</taxon>
    </lineage>
</organism>
<sequence length="557" mass="59812">QFTGVIEKNTLAVKDNTEATEKDEKAQKEASKETKKATKTTKDYTGAVDSLNNAVDELPEGFGGAIQGVKGLGKAFKALLANPVVAVLSLIVAALSTLLAAFGKTAEGGDFLDSIMGGITQTIDVLFGRVNKIREGIVSIFSGDIRKGLSELGGAFTGVGKEIEAAFISANKLVKLRREIIDSNTQLVVGESELTKQMELQRSILDDTDVSIGKRIEANNRLNELNLQLLRLREQNLELQAQEQNELLQNAVNRNQDTQEIISEIGNIVAAKNNAEAETLRIEKEFIVKRNELFNIQKTEAEERAEIQKAEDDAKRRIEIDELKSRGVEEVQIHQDIADGKLVIDREASERAFKIYREELAAKRGLDKLVAKEKAELVLGGARLAVTLGQTLFGASKESAAATAVIDTALAILSASKLTPPANIPAMIFAAANGAIQLATIVGVQSPKTPTFAQGGMMYGRLHSQGGINAELESGEAVLNRRSMSNPYLRELASQINQAGGGVKFADGGLVGISEAQNILNNTLSAVSNAPQVPVLVTEDLDAVQNRVAVTEAFSTL</sequence>
<evidence type="ECO:0000256" key="2">
    <source>
        <dbReference type="SAM" id="MobiDB-lite"/>
    </source>
</evidence>